<evidence type="ECO:0000259" key="1">
    <source>
        <dbReference type="Pfam" id="PF13175"/>
    </source>
</evidence>
<organism evidence="2 3">
    <name type="scientific">Desulfobacca acetoxidans (strain ATCC 700848 / DSM 11109 / ASRB2)</name>
    <dbReference type="NCBI Taxonomy" id="880072"/>
    <lineage>
        <taxon>Bacteria</taxon>
        <taxon>Pseudomonadati</taxon>
        <taxon>Thermodesulfobacteriota</taxon>
        <taxon>Desulfobaccia</taxon>
        <taxon>Desulfobaccales</taxon>
        <taxon>Desulfobaccaceae</taxon>
        <taxon>Desulfobacca</taxon>
    </lineage>
</organism>
<dbReference type="InterPro" id="IPR027417">
    <property type="entry name" value="P-loop_NTPase"/>
</dbReference>
<keyword evidence="3" id="KW-1185">Reference proteome</keyword>
<dbReference type="Proteomes" id="UP000000483">
    <property type="component" value="Chromosome"/>
</dbReference>
<reference evidence="3" key="2">
    <citation type="submission" date="2011-03" db="EMBL/GenBank/DDBJ databases">
        <title>The complete genome of Desulfobacca acetoxidans DSM 11109.</title>
        <authorList>
            <consortium name="US DOE Joint Genome Institute (JGI-PGF)"/>
            <person name="Lucas S."/>
            <person name="Copeland A."/>
            <person name="Lapidus A."/>
            <person name="Bruce D."/>
            <person name="Goodwin L."/>
            <person name="Pitluck S."/>
            <person name="Peters L."/>
            <person name="Kyrpides N."/>
            <person name="Mavromatis K."/>
            <person name="Ivanova N."/>
            <person name="Ovchinnikova G."/>
            <person name="Teshima H."/>
            <person name="Detter J.C."/>
            <person name="Han C."/>
            <person name="Land M."/>
            <person name="Hauser L."/>
            <person name="Markowitz V."/>
            <person name="Cheng J.-F."/>
            <person name="Hugenholtz P."/>
            <person name="Woyke T."/>
            <person name="Wu D."/>
            <person name="Spring S."/>
            <person name="Schueler E."/>
            <person name="Brambilla E."/>
            <person name="Klenk H.-P."/>
            <person name="Eisen J.A."/>
        </authorList>
    </citation>
    <scope>NUCLEOTIDE SEQUENCE [LARGE SCALE GENOMIC DNA]</scope>
    <source>
        <strain evidence="3">ATCC 700848 / DSM 11109 / ASRB2</strain>
    </source>
</reference>
<evidence type="ECO:0000313" key="3">
    <source>
        <dbReference type="Proteomes" id="UP000000483"/>
    </source>
</evidence>
<sequence length="283" mass="32224">MIKTLKIKNYLSLRNICLELGLNNAFVGPNNAGKSNIIEVFRFINKIASSGLSAAVNDRGGFAEILWKGLDDGEMSFFIECQVPVGEEATPRTYQYELVLTGSAKTGPGAFSVEKESLKRCEPESNFGSYTLASFMGGRGQGFHPDGTIAFEQKEMTSKSFLEYSVPGWEGMYLKNYVTFWRFYRLIPFAMRQANAISEQFFLNEYGDNLSAWLLTLQTGYREEYRRLEQAVFDNFPEITGVLTPPNQVGTTFIQLQEKYLKRPVNLWKISEEIRIRNALRQL</sequence>
<accession>F2NIH2</accession>
<dbReference type="Pfam" id="PF13175">
    <property type="entry name" value="AAA_15"/>
    <property type="match status" value="1"/>
</dbReference>
<dbReference type="Gene3D" id="3.40.50.300">
    <property type="entry name" value="P-loop containing nucleotide triphosphate hydrolases"/>
    <property type="match status" value="1"/>
</dbReference>
<protein>
    <recommendedName>
        <fullName evidence="1">Endonuclease GajA/Old nuclease/RecF-like AAA domain-containing protein</fullName>
    </recommendedName>
</protein>
<feature type="domain" description="Endonuclease GajA/Old nuclease/RecF-like AAA" evidence="1">
    <location>
        <begin position="1"/>
        <end position="45"/>
    </location>
</feature>
<name>F2NIH2_DESAR</name>
<dbReference type="eggNOG" id="COG4637">
    <property type="taxonomic scope" value="Bacteria"/>
</dbReference>
<gene>
    <name evidence="2" type="ordered locus">Desac_2556</name>
</gene>
<dbReference type="OrthoDB" id="9816506at2"/>
<reference evidence="2 3" key="1">
    <citation type="journal article" date="2011" name="Stand. Genomic Sci.">
        <title>Complete genome sequence of the acetate-degrading sulfate reducer Desulfobacca acetoxidans type strain (ASRB2).</title>
        <authorList>
            <person name="Goker M."/>
            <person name="Teshima H."/>
            <person name="Lapidus A."/>
            <person name="Nolan M."/>
            <person name="Lucas S."/>
            <person name="Hammon N."/>
            <person name="Deshpande S."/>
            <person name="Cheng J.F."/>
            <person name="Tapia R."/>
            <person name="Han C."/>
            <person name="Goodwin L."/>
            <person name="Pitluck S."/>
            <person name="Huntemann M."/>
            <person name="Liolios K."/>
            <person name="Ivanova N."/>
            <person name="Pagani I."/>
            <person name="Mavromatis K."/>
            <person name="Ovchinikova G."/>
            <person name="Pati A."/>
            <person name="Chen A."/>
            <person name="Palaniappan K."/>
            <person name="Land M."/>
            <person name="Hauser L."/>
            <person name="Brambilla E.M."/>
            <person name="Rohde M."/>
            <person name="Spring S."/>
            <person name="Detter J.C."/>
            <person name="Woyke T."/>
            <person name="Bristow J."/>
            <person name="Eisen J.A."/>
            <person name="Markowitz V."/>
            <person name="Hugenholtz P."/>
            <person name="Kyrpides N.C."/>
            <person name="Klenk H.P."/>
        </authorList>
    </citation>
    <scope>NUCLEOTIDE SEQUENCE [LARGE SCALE GENOMIC DNA]</scope>
    <source>
        <strain evidence="3">ATCC 700848 / DSM 11109 / ASRB2</strain>
    </source>
</reference>
<proteinExistence type="predicted"/>
<evidence type="ECO:0000313" key="2">
    <source>
        <dbReference type="EMBL" id="AEB10374.1"/>
    </source>
</evidence>
<dbReference type="InterPro" id="IPR041685">
    <property type="entry name" value="AAA_GajA/Old/RecF-like"/>
</dbReference>
<dbReference type="EMBL" id="CP002629">
    <property type="protein sequence ID" value="AEB10374.1"/>
    <property type="molecule type" value="Genomic_DNA"/>
</dbReference>
<dbReference type="SUPFAM" id="SSF52540">
    <property type="entry name" value="P-loop containing nucleoside triphosphate hydrolases"/>
    <property type="match status" value="1"/>
</dbReference>
<dbReference type="KEGG" id="dao:Desac_2556"/>
<dbReference type="AlphaFoldDB" id="F2NIH2"/>
<dbReference type="STRING" id="880072.Desac_2556"/>
<dbReference type="HOGENOM" id="CLU_982551_0_0_7"/>
<dbReference type="RefSeq" id="WP_013707483.1">
    <property type="nucleotide sequence ID" value="NC_015388.1"/>
</dbReference>